<sequence>MSLTLEAYRSIVAAAQAEAEKLGKPLTVCVVDAGGYAIGLERMDNARALQPSIALAKAYSAAVMQRPTRMLKWWADNDPHLFSQVARMGHQPVVAGDGGVPIKKGGVIIGGLGVSGGTGQEDEDVAMVALKVAGFEIDF</sequence>
<evidence type="ECO:0000313" key="2">
    <source>
        <dbReference type="Proteomes" id="UP000566813"/>
    </source>
</evidence>
<dbReference type="SUPFAM" id="SSF143744">
    <property type="entry name" value="GlcG-like"/>
    <property type="match status" value="1"/>
</dbReference>
<gene>
    <name evidence="1" type="ORF">H7F51_15915</name>
</gene>
<proteinExistence type="predicted"/>
<protein>
    <submittedName>
        <fullName evidence="1">Heme-binding protein</fullName>
    </submittedName>
</protein>
<dbReference type="InterPro" id="IPR038084">
    <property type="entry name" value="PduO/GlcC-like_sf"/>
</dbReference>
<dbReference type="Proteomes" id="UP000566813">
    <property type="component" value="Unassembled WGS sequence"/>
</dbReference>
<dbReference type="AlphaFoldDB" id="A0A7X1KMT9"/>
<evidence type="ECO:0000313" key="1">
    <source>
        <dbReference type="EMBL" id="MBC2667004.1"/>
    </source>
</evidence>
<dbReference type="InterPro" id="IPR052517">
    <property type="entry name" value="GlcG_carb_metab_protein"/>
</dbReference>
<dbReference type="PANTHER" id="PTHR34309:SF10">
    <property type="entry name" value="SLR1406 PROTEIN"/>
    <property type="match status" value="1"/>
</dbReference>
<dbReference type="Gene3D" id="3.30.450.150">
    <property type="entry name" value="Haem-degrading domain"/>
    <property type="match status" value="1"/>
</dbReference>
<dbReference type="Pfam" id="PF03928">
    <property type="entry name" value="HbpS-like"/>
    <property type="match status" value="1"/>
</dbReference>
<organism evidence="1 2">
    <name type="scientific">Novosphingobium flavum</name>
    <dbReference type="NCBI Taxonomy" id="1778672"/>
    <lineage>
        <taxon>Bacteria</taxon>
        <taxon>Pseudomonadati</taxon>
        <taxon>Pseudomonadota</taxon>
        <taxon>Alphaproteobacteria</taxon>
        <taxon>Sphingomonadales</taxon>
        <taxon>Sphingomonadaceae</taxon>
        <taxon>Novosphingobium</taxon>
    </lineage>
</organism>
<name>A0A7X1KMT9_9SPHN</name>
<accession>A0A7X1KMT9</accession>
<dbReference type="RefSeq" id="WP_185665299.1">
    <property type="nucleotide sequence ID" value="NZ_JACLAW010000013.1"/>
</dbReference>
<comment type="caution">
    <text evidence="1">The sequence shown here is derived from an EMBL/GenBank/DDBJ whole genome shotgun (WGS) entry which is preliminary data.</text>
</comment>
<dbReference type="InterPro" id="IPR005624">
    <property type="entry name" value="PduO/GlcC-like"/>
</dbReference>
<dbReference type="EMBL" id="JACLAW010000013">
    <property type="protein sequence ID" value="MBC2667004.1"/>
    <property type="molecule type" value="Genomic_DNA"/>
</dbReference>
<dbReference type="PANTHER" id="PTHR34309">
    <property type="entry name" value="SLR1406 PROTEIN"/>
    <property type="match status" value="1"/>
</dbReference>
<keyword evidence="2" id="KW-1185">Reference proteome</keyword>
<reference evidence="1 2" key="1">
    <citation type="submission" date="2020-08" db="EMBL/GenBank/DDBJ databases">
        <title>The genome sequence of type strain Novosphingobium flavum NBRC 111647.</title>
        <authorList>
            <person name="Liu Y."/>
        </authorList>
    </citation>
    <scope>NUCLEOTIDE SEQUENCE [LARGE SCALE GENOMIC DNA]</scope>
    <source>
        <strain evidence="1 2">NBRC 111647</strain>
    </source>
</reference>